<evidence type="ECO:0000313" key="2">
    <source>
        <dbReference type="EMBL" id="SHI30107.1"/>
    </source>
</evidence>
<dbReference type="Proteomes" id="UP000184050">
    <property type="component" value="Unassembled WGS sequence"/>
</dbReference>
<dbReference type="EMBL" id="FQZE01000001">
    <property type="protein sequence ID" value="SHI30107.1"/>
    <property type="molecule type" value="Genomic_DNA"/>
</dbReference>
<gene>
    <name evidence="2" type="ORF">SAMN05444280_1018</name>
</gene>
<keyword evidence="3" id="KW-1185">Reference proteome</keyword>
<evidence type="ECO:0000313" key="3">
    <source>
        <dbReference type="Proteomes" id="UP000184050"/>
    </source>
</evidence>
<dbReference type="InterPro" id="IPR051404">
    <property type="entry name" value="TA_system_antitoxin"/>
</dbReference>
<feature type="domain" description="HicB-like antitoxin of toxin-antitoxin system" evidence="1">
    <location>
        <begin position="6"/>
        <end position="69"/>
    </location>
</feature>
<proteinExistence type="predicted"/>
<accession>A0A1M6A0T1</accession>
<dbReference type="PANTHER" id="PTHR34504">
    <property type="entry name" value="ANTITOXIN HICB"/>
    <property type="match status" value="1"/>
</dbReference>
<dbReference type="Gene3D" id="3.30.160.250">
    <property type="match status" value="1"/>
</dbReference>
<organism evidence="2 3">
    <name type="scientific">Tangfeifania diversioriginum</name>
    <dbReference type="NCBI Taxonomy" id="1168035"/>
    <lineage>
        <taxon>Bacteria</taxon>
        <taxon>Pseudomonadati</taxon>
        <taxon>Bacteroidota</taxon>
        <taxon>Bacteroidia</taxon>
        <taxon>Marinilabiliales</taxon>
        <taxon>Prolixibacteraceae</taxon>
        <taxon>Tangfeifania</taxon>
    </lineage>
</organism>
<dbReference type="STRING" id="1168035.SAMN05444280_1018"/>
<dbReference type="InterPro" id="IPR035069">
    <property type="entry name" value="TTHA1013/TTHA0281-like"/>
</dbReference>
<evidence type="ECO:0000259" key="1">
    <source>
        <dbReference type="Pfam" id="PF15919"/>
    </source>
</evidence>
<sequence length="77" mass="8469">MKQLTYRILLNPEPEGGYTVTVPALPGCVTWGEDIDHAIEMAKEAIEVYIESMVASNEKVPDESKTLEYALTLNAAV</sequence>
<reference evidence="2 3" key="1">
    <citation type="submission" date="2016-11" db="EMBL/GenBank/DDBJ databases">
        <authorList>
            <person name="Jaros S."/>
            <person name="Januszkiewicz K."/>
            <person name="Wedrychowicz H."/>
        </authorList>
    </citation>
    <scope>NUCLEOTIDE SEQUENCE [LARGE SCALE GENOMIC DNA]</scope>
    <source>
        <strain evidence="2 3">DSM 27063</strain>
    </source>
</reference>
<dbReference type="Pfam" id="PF15919">
    <property type="entry name" value="HicB_lk_antitox"/>
    <property type="match status" value="1"/>
</dbReference>
<dbReference type="PANTHER" id="PTHR34504:SF4">
    <property type="entry name" value="ANTITOXIN HICB"/>
    <property type="match status" value="1"/>
</dbReference>
<name>A0A1M6A0T1_9BACT</name>
<dbReference type="SUPFAM" id="SSF143100">
    <property type="entry name" value="TTHA1013/TTHA0281-like"/>
    <property type="match status" value="1"/>
</dbReference>
<dbReference type="OrthoDB" id="5419659at2"/>
<protein>
    <submittedName>
        <fullName evidence="2">Predicted nuclease of the RNAse H fold, HicB family</fullName>
    </submittedName>
</protein>
<dbReference type="RefSeq" id="WP_073163730.1">
    <property type="nucleotide sequence ID" value="NZ_FQZE01000001.1"/>
</dbReference>
<dbReference type="InterPro" id="IPR031807">
    <property type="entry name" value="HicB-like"/>
</dbReference>
<dbReference type="AlphaFoldDB" id="A0A1M6A0T1"/>